<keyword evidence="2" id="KW-0862">Zinc</keyword>
<protein>
    <submittedName>
        <fullName evidence="6">rRNA (Guanine-N(1)-)-methyltransferase</fullName>
    </submittedName>
</protein>
<dbReference type="KEGG" id="rah:Rahaq_2903"/>
<keyword evidence="2" id="KW-0479">Metal-binding</keyword>
<dbReference type="InterPro" id="IPR016718">
    <property type="entry name" value="rRNA_m1G-MeTrfase_A_prd"/>
</dbReference>
<feature type="domain" description="Methyltransferase" evidence="4">
    <location>
        <begin position="90"/>
        <end position="175"/>
    </location>
</feature>
<dbReference type="EMBL" id="CP002505">
    <property type="protein sequence ID" value="ADW74498.1"/>
    <property type="molecule type" value="Genomic_DNA"/>
</dbReference>
<dbReference type="NCBIfam" id="NF008300">
    <property type="entry name" value="PRK11088.1"/>
    <property type="match status" value="1"/>
</dbReference>
<dbReference type="Proteomes" id="UP000007257">
    <property type="component" value="Chromosome"/>
</dbReference>
<dbReference type="eggNOG" id="COG2226">
    <property type="taxonomic scope" value="Bacteria"/>
</dbReference>
<feature type="binding site" evidence="2">
    <location>
        <position position="8"/>
    </location>
    <ligand>
        <name>Zn(2+)</name>
        <dbReference type="ChEBI" id="CHEBI:29105"/>
    </ligand>
</feature>
<evidence type="ECO:0000313" key="6">
    <source>
        <dbReference type="EMBL" id="ADW74498.1"/>
    </source>
</evidence>
<organism evidence="6 7">
    <name type="scientific">Rahnella sp. (strain Y9602)</name>
    <dbReference type="NCBI Taxonomy" id="2703885"/>
    <lineage>
        <taxon>Bacteria</taxon>
        <taxon>Pseudomonadati</taxon>
        <taxon>Pseudomonadota</taxon>
        <taxon>Gammaproteobacteria</taxon>
        <taxon>Enterobacterales</taxon>
        <taxon>Yersiniaceae</taxon>
        <taxon>Rahnella</taxon>
    </lineage>
</organism>
<evidence type="ECO:0000313" key="7">
    <source>
        <dbReference type="Proteomes" id="UP000007257"/>
    </source>
</evidence>
<evidence type="ECO:0000256" key="2">
    <source>
        <dbReference type="PIRSR" id="PIRSR018249-1"/>
    </source>
</evidence>
<dbReference type="SUPFAM" id="SSF53335">
    <property type="entry name" value="S-adenosyl-L-methionine-dependent methyltransferases"/>
    <property type="match status" value="1"/>
</dbReference>
<dbReference type="InterPro" id="IPR041698">
    <property type="entry name" value="Methyltransf_25"/>
</dbReference>
<dbReference type="Pfam" id="PF21302">
    <property type="entry name" value="Zn_ribbon_RlmA"/>
    <property type="match status" value="1"/>
</dbReference>
<feature type="binding site" evidence="2">
    <location>
        <position position="21"/>
    </location>
    <ligand>
        <name>Zn(2+)</name>
        <dbReference type="ChEBI" id="CHEBI:29105"/>
    </ligand>
</feature>
<dbReference type="InterPro" id="IPR029063">
    <property type="entry name" value="SAM-dependent_MTases_sf"/>
</dbReference>
<feature type="binding site" evidence="3">
    <location>
        <position position="186"/>
    </location>
    <ligand>
        <name>S-adenosyl-L-methionine</name>
        <dbReference type="ChEBI" id="CHEBI:59789"/>
    </ligand>
</feature>
<dbReference type="GO" id="GO:0046872">
    <property type="term" value="F:metal ion binding"/>
    <property type="evidence" value="ECO:0007669"/>
    <property type="project" value="UniProtKB-KW"/>
</dbReference>
<dbReference type="InterPro" id="IPR052939">
    <property type="entry name" value="23S_rRNA_MeTrnsfrase_RlmA"/>
</dbReference>
<dbReference type="InterPro" id="IPR048647">
    <property type="entry name" value="RlmA_N"/>
</dbReference>
<dbReference type="AlphaFoldDB" id="A0A0H3FBR7"/>
<dbReference type="HOGENOM" id="CLU_050931_0_0_6"/>
<keyword evidence="6" id="KW-0489">Methyltransferase</keyword>
<dbReference type="GO" id="GO:0008168">
    <property type="term" value="F:methyltransferase activity"/>
    <property type="evidence" value="ECO:0007669"/>
    <property type="project" value="UniProtKB-KW"/>
</dbReference>
<evidence type="ECO:0000256" key="3">
    <source>
        <dbReference type="PIRSR" id="PIRSR018249-2"/>
    </source>
</evidence>
<proteinExistence type="predicted"/>
<accession>A0A0H3FBR7</accession>
<feature type="binding site" evidence="3">
    <location>
        <begin position="96"/>
        <end position="97"/>
    </location>
    <ligand>
        <name>S-adenosyl-L-methionine</name>
        <dbReference type="ChEBI" id="CHEBI:59789"/>
    </ligand>
</feature>
<sequence>MTYQCPLCFQPLTLAGQQWCCPANHQFDNAKEGYVNLMPVQHKRSKQPGDSPEMMISRRAFLDAGHYQPLRDRLTDILDDVIAQTADTLLDIGCGEGYYTAAFAERLIQKRALKVFGLDVAKVAIRYASKRYRDVSFCVASSHRLPFAEGSLDAVIRIYAPCKAQELYRAIKPGGLVVTVAPGPRHLYQLKGLIYQDVQLHADLDEQLEGFDRISTEALAYDMMLSGEQAFDLLQMTPFAWRATEEVMTNLKAQTAFECETDFLIRIHQRASA</sequence>
<keyword evidence="6" id="KW-0808">Transferase</keyword>
<dbReference type="PANTHER" id="PTHR43460">
    <property type="entry name" value="METHYLTRANSFERASE"/>
    <property type="match status" value="1"/>
</dbReference>
<dbReference type="PANTHER" id="PTHR43460:SF1">
    <property type="entry name" value="METHYLTRANSFERASE TYPE 11 DOMAIN-CONTAINING PROTEIN"/>
    <property type="match status" value="1"/>
</dbReference>
<reference evidence="6 7" key="2">
    <citation type="journal article" date="2012" name="J. Bacteriol.">
        <title>Complete Genome Sequence of Rahnella sp. Strain Y9602, a Gammaproteobacterium Isolate from Metal- and Radionuclide-Contaminated Soil.</title>
        <authorList>
            <person name="Martinez R.J."/>
            <person name="Bruce D."/>
            <person name="Detter C."/>
            <person name="Goodwin L.A."/>
            <person name="Han J."/>
            <person name="Han C.S."/>
            <person name="Held B."/>
            <person name="Land M.L."/>
            <person name="Mikhailova N."/>
            <person name="Nolan M."/>
            <person name="Pennacchio L."/>
            <person name="Pitluck S."/>
            <person name="Tapia R."/>
            <person name="Woyke T."/>
            <person name="Sobecky P.A."/>
        </authorList>
    </citation>
    <scope>NUCLEOTIDE SEQUENCE [LARGE SCALE GENOMIC DNA]</scope>
    <source>
        <strain evidence="6 7">Y9602</strain>
    </source>
</reference>
<dbReference type="PIRSF" id="PIRSF018249">
    <property type="entry name" value="MyrA_prd"/>
    <property type="match status" value="1"/>
</dbReference>
<evidence type="ECO:0000256" key="1">
    <source>
        <dbReference type="ARBA" id="ARBA00022691"/>
    </source>
</evidence>
<feature type="binding site" evidence="2">
    <location>
        <position position="5"/>
    </location>
    <ligand>
        <name>Zn(2+)</name>
        <dbReference type="ChEBI" id="CHEBI:29105"/>
    </ligand>
</feature>
<dbReference type="CDD" id="cd02440">
    <property type="entry name" value="AdoMet_MTases"/>
    <property type="match status" value="1"/>
</dbReference>
<keyword evidence="1 3" id="KW-0949">S-adenosyl-L-methionine</keyword>
<feature type="binding site" evidence="2">
    <location>
        <position position="25"/>
    </location>
    <ligand>
        <name>Zn(2+)</name>
        <dbReference type="ChEBI" id="CHEBI:29105"/>
    </ligand>
</feature>
<dbReference type="OrthoDB" id="108476at2"/>
<dbReference type="FunFam" id="3.40.50.150:FF:000163">
    <property type="entry name" value="23S rRNA methyltransferase A"/>
    <property type="match status" value="1"/>
</dbReference>
<dbReference type="RefSeq" id="WP_013576195.1">
    <property type="nucleotide sequence ID" value="NC_015061.1"/>
</dbReference>
<name>A0A0H3FBR7_RAHSY</name>
<reference evidence="7" key="1">
    <citation type="submission" date="2011-01" db="EMBL/GenBank/DDBJ databases">
        <title>Complete sequence of chromosome of Rahnella sp. Y9602.</title>
        <authorList>
            <consortium name="US DOE Joint Genome Institute"/>
            <person name="Lucas S."/>
            <person name="Copeland A."/>
            <person name="Lapidus A."/>
            <person name="Cheng J.-F."/>
            <person name="Goodwin L."/>
            <person name="Pitluck S."/>
            <person name="Lu M."/>
            <person name="Detter J.C."/>
            <person name="Han C."/>
            <person name="Tapia R."/>
            <person name="Land M."/>
            <person name="Hauser L."/>
            <person name="Kyrpides N."/>
            <person name="Ivanova N."/>
            <person name="Ovchinnikova G."/>
            <person name="Pagani I."/>
            <person name="Sobecky P.A."/>
            <person name="Martinez R.J."/>
            <person name="Woyke T."/>
        </authorList>
    </citation>
    <scope>NUCLEOTIDE SEQUENCE [LARGE SCALE GENOMIC DNA]</scope>
    <source>
        <strain evidence="7">Y9602</strain>
    </source>
</reference>
<feature type="domain" description="23S rRNA (guanine(745)-N(1))-methyltransferase N-terminal" evidence="5">
    <location>
        <begin position="3"/>
        <end position="46"/>
    </location>
</feature>
<gene>
    <name evidence="6" type="ordered locus">Rahaq_2903</name>
</gene>
<feature type="binding site" evidence="3">
    <location>
        <position position="67"/>
    </location>
    <ligand>
        <name>S-adenosyl-L-methionine</name>
        <dbReference type="ChEBI" id="CHEBI:59789"/>
    </ligand>
</feature>
<dbReference type="GO" id="GO:0032259">
    <property type="term" value="P:methylation"/>
    <property type="evidence" value="ECO:0007669"/>
    <property type="project" value="UniProtKB-KW"/>
</dbReference>
<evidence type="ECO:0000259" key="5">
    <source>
        <dbReference type="Pfam" id="PF21302"/>
    </source>
</evidence>
<dbReference type="Gene3D" id="3.40.50.150">
    <property type="entry name" value="Vaccinia Virus protein VP39"/>
    <property type="match status" value="1"/>
</dbReference>
<evidence type="ECO:0000259" key="4">
    <source>
        <dbReference type="Pfam" id="PF13649"/>
    </source>
</evidence>
<dbReference type="Pfam" id="PF13649">
    <property type="entry name" value="Methyltransf_25"/>
    <property type="match status" value="1"/>
</dbReference>